<dbReference type="PANTHER" id="PTHR11706:SF33">
    <property type="entry name" value="NATURAL RESISTANCE-ASSOCIATED MACROPHAGE PROTEIN 2"/>
    <property type="match status" value="1"/>
</dbReference>
<gene>
    <name evidence="8" type="ORF">BMYO_0218</name>
</gene>
<feature type="transmembrane region" description="Helical" evidence="7">
    <location>
        <begin position="521"/>
        <end position="543"/>
    </location>
</feature>
<feature type="compositionally biased region" description="Gly residues" evidence="6">
    <location>
        <begin position="23"/>
        <end position="32"/>
    </location>
</feature>
<dbReference type="InterPro" id="IPR001046">
    <property type="entry name" value="NRAMP_fam"/>
</dbReference>
<evidence type="ECO:0000256" key="7">
    <source>
        <dbReference type="SAM" id="Phobius"/>
    </source>
</evidence>
<feature type="transmembrane region" description="Helical" evidence="7">
    <location>
        <begin position="411"/>
        <end position="434"/>
    </location>
</feature>
<feature type="transmembrane region" description="Helical" evidence="7">
    <location>
        <begin position="178"/>
        <end position="196"/>
    </location>
</feature>
<dbReference type="GO" id="GO:0005886">
    <property type="term" value="C:plasma membrane"/>
    <property type="evidence" value="ECO:0007669"/>
    <property type="project" value="TreeGrafter"/>
</dbReference>
<feature type="region of interest" description="Disordered" evidence="6">
    <location>
        <begin position="118"/>
        <end position="140"/>
    </location>
</feature>
<evidence type="ECO:0000256" key="1">
    <source>
        <dbReference type="ARBA" id="ARBA00004141"/>
    </source>
</evidence>
<accession>A0A261FR98</accession>
<dbReference type="GO" id="GO:0015086">
    <property type="term" value="F:cadmium ion transmembrane transporter activity"/>
    <property type="evidence" value="ECO:0007669"/>
    <property type="project" value="TreeGrafter"/>
</dbReference>
<dbReference type="NCBIfam" id="NF037982">
    <property type="entry name" value="Nramp_1"/>
    <property type="match status" value="1"/>
</dbReference>
<feature type="compositionally biased region" description="Basic and acidic residues" evidence="6">
    <location>
        <begin position="118"/>
        <end position="129"/>
    </location>
</feature>
<feature type="transmembrane region" description="Helical" evidence="7">
    <location>
        <begin position="481"/>
        <end position="500"/>
    </location>
</feature>
<feature type="transmembrane region" description="Helical" evidence="7">
    <location>
        <begin position="225"/>
        <end position="250"/>
    </location>
</feature>
<evidence type="ECO:0000313" key="9">
    <source>
        <dbReference type="Proteomes" id="UP000216871"/>
    </source>
</evidence>
<comment type="subcellular location">
    <subcellularLocation>
        <location evidence="1">Membrane</location>
        <topology evidence="1">Multi-pass membrane protein</topology>
    </subcellularLocation>
</comment>
<comment type="caution">
    <text evidence="8">The sequence shown here is derived from an EMBL/GenBank/DDBJ whole genome shotgun (WGS) entry which is preliminary data.</text>
</comment>
<dbReference type="EMBL" id="MWWW01000002">
    <property type="protein sequence ID" value="OZG61704.1"/>
    <property type="molecule type" value="Genomic_DNA"/>
</dbReference>
<feature type="transmembrane region" description="Helical" evidence="7">
    <location>
        <begin position="256"/>
        <end position="275"/>
    </location>
</feature>
<feature type="region of interest" description="Disordered" evidence="6">
    <location>
        <begin position="1"/>
        <end position="82"/>
    </location>
</feature>
<sequence length="546" mass="57293">MSEIGETQDDNSSIDNSDTADIGNGGSNGTATGGPVRESPAQSESTNDGHPALPSQRVRQPGKTNDPTITNGRTHGRGYGRMHTIDKRRAIHPDIARLGAEHPDINVLDAEAVANRDRAEAEIDKERRAARGQSGRSAAGKAHHGHALAGILGPAFVAAVAYVDPGNVAANITSGARYGYLLVWVLVLANAMSVLIQYQSAKLGIVTGKSLPELLGERMRDAGRFMFFAQAEVIAIATDLAELIGGAIALNLLFDLPLFVGGCVIGAVSTVLLLFEGGKTHRLFEKMVIALLLVITFGFIAGLFIAPPDPAEVAGGLIPHFTTTDSVLMASSMLGATVMPHAIYLHSTLVNDHYAAGQAKPSTKRLLDGSKVDVVWALLLAGSVNLCLLILAANSLYGMQGTDSIEGAQHAIVSVLGPVIGTIFSIGLLASSLSSTSVGTYAGSEIMHGLLRIKAPMWACRVVTLVPGLIVLWFAPNPTEALVIGQVILSIGIPFAIIPLMRYTHDKALMGKWVDGPVKHALFIAVAVLIIALNVLLVVLTVLGKA</sequence>
<evidence type="ECO:0000256" key="3">
    <source>
        <dbReference type="ARBA" id="ARBA00022692"/>
    </source>
</evidence>
<keyword evidence="2" id="KW-0813">Transport</keyword>
<reference evidence="8 9" key="1">
    <citation type="journal article" date="2017" name="BMC Genomics">
        <title>Comparative genomic and phylogenomic analyses of the Bifidobacteriaceae family.</title>
        <authorList>
            <person name="Lugli G.A."/>
            <person name="Milani C."/>
            <person name="Turroni F."/>
            <person name="Duranti S."/>
            <person name="Mancabelli L."/>
            <person name="Mangifesta M."/>
            <person name="Ferrario C."/>
            <person name="Modesto M."/>
            <person name="Mattarelli P."/>
            <person name="Jiri K."/>
            <person name="van Sinderen D."/>
            <person name="Ventura M."/>
        </authorList>
    </citation>
    <scope>NUCLEOTIDE SEQUENCE [LARGE SCALE GENOMIC DNA]</scope>
    <source>
        <strain evidence="8 9">DSM 100196</strain>
    </source>
</reference>
<protein>
    <submittedName>
        <fullName evidence="8">NRAMP family Mn2 and Fe2 transporter</fullName>
    </submittedName>
</protein>
<feature type="transmembrane region" description="Helical" evidence="7">
    <location>
        <begin position="455"/>
        <end position="475"/>
    </location>
</feature>
<feature type="transmembrane region" description="Helical" evidence="7">
    <location>
        <begin position="287"/>
        <end position="306"/>
    </location>
</feature>
<keyword evidence="4 7" id="KW-1133">Transmembrane helix</keyword>
<evidence type="ECO:0000256" key="6">
    <source>
        <dbReference type="SAM" id="MobiDB-lite"/>
    </source>
</evidence>
<feature type="transmembrane region" description="Helical" evidence="7">
    <location>
        <begin position="145"/>
        <end position="163"/>
    </location>
</feature>
<evidence type="ECO:0000256" key="4">
    <source>
        <dbReference type="ARBA" id="ARBA00022989"/>
    </source>
</evidence>
<evidence type="ECO:0000256" key="2">
    <source>
        <dbReference type="ARBA" id="ARBA00022448"/>
    </source>
</evidence>
<dbReference type="PRINTS" id="PR00447">
    <property type="entry name" value="NATRESASSCMP"/>
</dbReference>
<evidence type="ECO:0000313" key="8">
    <source>
        <dbReference type="EMBL" id="OZG61704.1"/>
    </source>
</evidence>
<dbReference type="GO" id="GO:0005384">
    <property type="term" value="F:manganese ion transmembrane transporter activity"/>
    <property type="evidence" value="ECO:0007669"/>
    <property type="project" value="TreeGrafter"/>
</dbReference>
<feature type="compositionally biased region" description="Polar residues" evidence="6">
    <location>
        <begin position="62"/>
        <end position="73"/>
    </location>
</feature>
<dbReference type="PANTHER" id="PTHR11706">
    <property type="entry name" value="SOLUTE CARRIER PROTEIN FAMILY 11 MEMBER"/>
    <property type="match status" value="1"/>
</dbReference>
<organism evidence="8 9">
    <name type="scientific">Bifidobacterium myosotis</name>
    <dbReference type="NCBI Taxonomy" id="1630166"/>
    <lineage>
        <taxon>Bacteria</taxon>
        <taxon>Bacillati</taxon>
        <taxon>Actinomycetota</taxon>
        <taxon>Actinomycetes</taxon>
        <taxon>Bifidobacteriales</taxon>
        <taxon>Bifidobacteriaceae</taxon>
        <taxon>Bifidobacterium</taxon>
    </lineage>
</organism>
<name>A0A261FR98_9BIFI</name>
<dbReference type="Proteomes" id="UP000216871">
    <property type="component" value="Unassembled WGS sequence"/>
</dbReference>
<proteinExistence type="predicted"/>
<dbReference type="Pfam" id="PF01566">
    <property type="entry name" value="Nramp"/>
    <property type="match status" value="1"/>
</dbReference>
<dbReference type="AlphaFoldDB" id="A0A261FR98"/>
<dbReference type="GO" id="GO:0034755">
    <property type="term" value="P:iron ion transmembrane transport"/>
    <property type="evidence" value="ECO:0007669"/>
    <property type="project" value="TreeGrafter"/>
</dbReference>
<evidence type="ECO:0000256" key="5">
    <source>
        <dbReference type="ARBA" id="ARBA00023136"/>
    </source>
</evidence>
<feature type="compositionally biased region" description="Low complexity" evidence="6">
    <location>
        <begin position="131"/>
        <end position="140"/>
    </location>
</feature>
<keyword evidence="5 7" id="KW-0472">Membrane</keyword>
<keyword evidence="9" id="KW-1185">Reference proteome</keyword>
<feature type="compositionally biased region" description="Polar residues" evidence="6">
    <location>
        <begin position="10"/>
        <end position="19"/>
    </location>
</feature>
<feature type="transmembrane region" description="Helical" evidence="7">
    <location>
        <begin position="374"/>
        <end position="399"/>
    </location>
</feature>
<keyword evidence="3 7" id="KW-0812">Transmembrane</keyword>